<dbReference type="InterPro" id="IPR027417">
    <property type="entry name" value="P-loop_NTPase"/>
</dbReference>
<keyword evidence="2" id="KW-1003">Cell membrane</keyword>
<keyword evidence="9" id="KW-1185">Reference proteome</keyword>
<evidence type="ECO:0000313" key="9">
    <source>
        <dbReference type="Proteomes" id="UP000245474"/>
    </source>
</evidence>
<dbReference type="RefSeq" id="WP_109678972.1">
    <property type="nucleotide sequence ID" value="NZ_CP086615.1"/>
</dbReference>
<dbReference type="InterPro" id="IPR047641">
    <property type="entry name" value="ABC_transpr_MalK/UgpC-like"/>
</dbReference>
<dbReference type="InterPro" id="IPR013611">
    <property type="entry name" value="Transp-assoc_OB_typ2"/>
</dbReference>
<evidence type="ECO:0000256" key="3">
    <source>
        <dbReference type="ARBA" id="ARBA00022741"/>
    </source>
</evidence>
<dbReference type="EMBL" id="QFFI01000017">
    <property type="protein sequence ID" value="PWG62582.1"/>
    <property type="molecule type" value="Genomic_DNA"/>
</dbReference>
<keyword evidence="6" id="KW-0472">Membrane</keyword>
<dbReference type="PANTHER" id="PTHR43875:SF15">
    <property type="entry name" value="TREHALOSE IMPORT ATP-BINDING PROTEIN SUGC"/>
    <property type="match status" value="1"/>
</dbReference>
<dbReference type="CDD" id="cd03259">
    <property type="entry name" value="ABC_Carb_Solutes_like"/>
    <property type="match status" value="1"/>
</dbReference>
<dbReference type="OrthoDB" id="9802264at2"/>
<comment type="caution">
    <text evidence="8">The sequence shown here is derived from an EMBL/GenBank/DDBJ whole genome shotgun (WGS) entry which is preliminary data.</text>
</comment>
<dbReference type="InterPro" id="IPR015853">
    <property type="entry name" value="ABC_transpr_FbpC"/>
</dbReference>
<name>A0A2U2N0I9_9GAMM</name>
<evidence type="ECO:0000256" key="1">
    <source>
        <dbReference type="ARBA" id="ARBA00022448"/>
    </source>
</evidence>
<dbReference type="SMART" id="SM00382">
    <property type="entry name" value="AAA"/>
    <property type="match status" value="1"/>
</dbReference>
<evidence type="ECO:0000313" key="8">
    <source>
        <dbReference type="EMBL" id="PWG62582.1"/>
    </source>
</evidence>
<dbReference type="InterPro" id="IPR008995">
    <property type="entry name" value="Mo/tungstate-bd_C_term_dom"/>
</dbReference>
<proteinExistence type="predicted"/>
<evidence type="ECO:0000259" key="7">
    <source>
        <dbReference type="PROSITE" id="PS50893"/>
    </source>
</evidence>
<reference evidence="8 9" key="1">
    <citation type="submission" date="2018-05" db="EMBL/GenBank/DDBJ databases">
        <title>Spiribacter halobius sp. nov., a moderately halophilic bacterium isolated from marine solar saltern.</title>
        <authorList>
            <person name="Zheng W.-S."/>
            <person name="Lu D.-C."/>
            <person name="Du Z.-J."/>
        </authorList>
    </citation>
    <scope>NUCLEOTIDE SEQUENCE [LARGE SCALE GENOMIC DNA]</scope>
    <source>
        <strain evidence="8 9">E85</strain>
    </source>
</reference>
<dbReference type="GO" id="GO:0005524">
    <property type="term" value="F:ATP binding"/>
    <property type="evidence" value="ECO:0007669"/>
    <property type="project" value="UniProtKB-KW"/>
</dbReference>
<dbReference type="SUPFAM" id="SSF52540">
    <property type="entry name" value="P-loop containing nucleoside triphosphate hydrolases"/>
    <property type="match status" value="1"/>
</dbReference>
<dbReference type="Pfam" id="PF00005">
    <property type="entry name" value="ABC_tran"/>
    <property type="match status" value="1"/>
</dbReference>
<dbReference type="Gene3D" id="2.40.50.140">
    <property type="entry name" value="Nucleic acid-binding proteins"/>
    <property type="match status" value="1"/>
</dbReference>
<dbReference type="Gene3D" id="3.40.50.300">
    <property type="entry name" value="P-loop containing nucleotide triphosphate hydrolases"/>
    <property type="match status" value="1"/>
</dbReference>
<organism evidence="8 9">
    <name type="scientific">Sediminicurvatus halobius</name>
    <dbReference type="NCBI Taxonomy" id="2182432"/>
    <lineage>
        <taxon>Bacteria</taxon>
        <taxon>Pseudomonadati</taxon>
        <taxon>Pseudomonadota</taxon>
        <taxon>Gammaproteobacteria</taxon>
        <taxon>Chromatiales</taxon>
        <taxon>Ectothiorhodospiraceae</taxon>
        <taxon>Sediminicurvatus</taxon>
    </lineage>
</organism>
<accession>A0A2U2N0I9</accession>
<dbReference type="InterPro" id="IPR012340">
    <property type="entry name" value="NA-bd_OB-fold"/>
</dbReference>
<keyword evidence="4" id="KW-0067">ATP-binding</keyword>
<gene>
    <name evidence="8" type="ORF">DEM34_11570</name>
</gene>
<dbReference type="GO" id="GO:0015408">
    <property type="term" value="F:ABC-type ferric iron transporter activity"/>
    <property type="evidence" value="ECO:0007669"/>
    <property type="project" value="InterPro"/>
</dbReference>
<keyword evidence="5" id="KW-1278">Translocase</keyword>
<dbReference type="GO" id="GO:0016887">
    <property type="term" value="F:ATP hydrolysis activity"/>
    <property type="evidence" value="ECO:0007669"/>
    <property type="project" value="InterPro"/>
</dbReference>
<evidence type="ECO:0000256" key="2">
    <source>
        <dbReference type="ARBA" id="ARBA00022475"/>
    </source>
</evidence>
<dbReference type="SUPFAM" id="SSF50331">
    <property type="entry name" value="MOP-like"/>
    <property type="match status" value="1"/>
</dbReference>
<sequence length="357" mass="38695">MSLVLEGVSRRVDGELHIDDISLTCERAGFNVLLGLTEAGKTTLMRLMAGLDRPTTGRVLEDGRDVTHVPVRRRGVAMVYQQFINYPSLTVYDNIASPLKLAGLARSEIEQRVRREAERLHIEHLLNRLPAELSGGQQQRTAMARALVRDASLVLLDEPLVNLDYKLREELRSELRDIFEDRDAVVVYATTDPQEALVLGGRTAVLHEGKLVQHGPTPHVYRHPASTTVAQVFADPPMNLIGARLDDGELRIGDAARVPAPAHFGGLPAGHYEIGIRPTHLSLDAAGAAITLNGEVEVAEIAGSVTFVHLAVGGRDWVVEEAGVHPLELGSAVTIAAEPSRLYAFDANGRLAAAPES</sequence>
<dbReference type="AlphaFoldDB" id="A0A2U2N0I9"/>
<feature type="domain" description="ABC transporter" evidence="7">
    <location>
        <begin position="3"/>
        <end position="233"/>
    </location>
</feature>
<dbReference type="Gene3D" id="2.40.50.100">
    <property type="match status" value="1"/>
</dbReference>
<dbReference type="InterPro" id="IPR003593">
    <property type="entry name" value="AAA+_ATPase"/>
</dbReference>
<dbReference type="Pfam" id="PF08402">
    <property type="entry name" value="TOBE_2"/>
    <property type="match status" value="1"/>
</dbReference>
<dbReference type="Proteomes" id="UP000245474">
    <property type="component" value="Unassembled WGS sequence"/>
</dbReference>
<keyword evidence="1" id="KW-0813">Transport</keyword>
<protein>
    <submittedName>
        <fullName evidence="8">ABC transporter</fullName>
    </submittedName>
</protein>
<dbReference type="PANTHER" id="PTHR43875">
    <property type="entry name" value="MALTODEXTRIN IMPORT ATP-BINDING PROTEIN MSMX"/>
    <property type="match status" value="1"/>
</dbReference>
<dbReference type="GO" id="GO:0055052">
    <property type="term" value="C:ATP-binding cassette (ABC) transporter complex, substrate-binding subunit-containing"/>
    <property type="evidence" value="ECO:0007669"/>
    <property type="project" value="TreeGrafter"/>
</dbReference>
<evidence type="ECO:0000256" key="4">
    <source>
        <dbReference type="ARBA" id="ARBA00022840"/>
    </source>
</evidence>
<dbReference type="PROSITE" id="PS50893">
    <property type="entry name" value="ABC_TRANSPORTER_2"/>
    <property type="match status" value="1"/>
</dbReference>
<keyword evidence="3" id="KW-0547">Nucleotide-binding</keyword>
<dbReference type="InterPro" id="IPR003439">
    <property type="entry name" value="ABC_transporter-like_ATP-bd"/>
</dbReference>
<evidence type="ECO:0000256" key="6">
    <source>
        <dbReference type="ARBA" id="ARBA00023136"/>
    </source>
</evidence>
<evidence type="ECO:0000256" key="5">
    <source>
        <dbReference type="ARBA" id="ARBA00022967"/>
    </source>
</evidence>